<keyword evidence="7" id="KW-1015">Disulfide bond</keyword>
<evidence type="ECO:0000256" key="7">
    <source>
        <dbReference type="ARBA" id="ARBA00023157"/>
    </source>
</evidence>
<proteinExistence type="predicted"/>
<reference evidence="11" key="3">
    <citation type="submission" date="2025-09" db="UniProtKB">
        <authorList>
            <consortium name="Ensembl"/>
        </authorList>
    </citation>
    <scope>IDENTIFICATION</scope>
    <source>
        <strain evidence="11">broiler</strain>
    </source>
</reference>
<dbReference type="SMART" id="SM00034">
    <property type="entry name" value="CLECT"/>
    <property type="match status" value="1"/>
</dbReference>
<dbReference type="InterPro" id="IPR018378">
    <property type="entry name" value="C-type_lectin_CS"/>
</dbReference>
<dbReference type="Gene3D" id="3.10.100.10">
    <property type="entry name" value="Mannose-Binding Protein A, subunit A"/>
    <property type="match status" value="1"/>
</dbReference>
<dbReference type="GO" id="GO:0005581">
    <property type="term" value="C:collagen trimer"/>
    <property type="evidence" value="ECO:0007669"/>
    <property type="project" value="UniProtKB-KW"/>
</dbReference>
<keyword evidence="6" id="KW-0176">Collagen</keyword>
<dbReference type="InterPro" id="IPR016187">
    <property type="entry name" value="CTDL_fold"/>
</dbReference>
<protein>
    <submittedName>
        <fullName evidence="11">Surfactant protein A1</fullName>
    </submittedName>
</protein>
<keyword evidence="3 9" id="KW-0732">Signal</keyword>
<dbReference type="GeneTree" id="ENSGT00940000156653"/>
<dbReference type="InterPro" id="IPR016186">
    <property type="entry name" value="C-type_lectin-like/link_sf"/>
</dbReference>
<evidence type="ECO:0000256" key="4">
    <source>
        <dbReference type="ARBA" id="ARBA00022734"/>
    </source>
</evidence>
<evidence type="ECO:0000256" key="3">
    <source>
        <dbReference type="ARBA" id="ARBA00022729"/>
    </source>
</evidence>
<reference evidence="11" key="1">
    <citation type="submission" date="2020-11" db="EMBL/GenBank/DDBJ databases">
        <title>Gallus gallus (Chicken) genome, bGalGal1, GRCg7b, maternal haplotype autosomes + Z &amp; W.</title>
        <authorList>
            <person name="Warren W."/>
            <person name="Formenti G."/>
            <person name="Fedrigo O."/>
            <person name="Haase B."/>
            <person name="Mountcastle J."/>
            <person name="Balacco J."/>
            <person name="Tracey A."/>
            <person name="Schneider V."/>
            <person name="Okimoto R."/>
            <person name="Cheng H."/>
            <person name="Hawken R."/>
            <person name="Howe K."/>
            <person name="Jarvis E.D."/>
        </authorList>
    </citation>
    <scope>NUCLEOTIDE SEQUENCE [LARGE SCALE GENOMIC DNA]</scope>
    <source>
        <strain evidence="11">Broiler</strain>
    </source>
</reference>
<evidence type="ECO:0000256" key="6">
    <source>
        <dbReference type="ARBA" id="ARBA00023119"/>
    </source>
</evidence>
<accession>A0A8V0YBI8</accession>
<organism evidence="11 12">
    <name type="scientific">Gallus gallus</name>
    <name type="common">Chicken</name>
    <dbReference type="NCBI Taxonomy" id="9031"/>
    <lineage>
        <taxon>Eukaryota</taxon>
        <taxon>Metazoa</taxon>
        <taxon>Chordata</taxon>
        <taxon>Craniata</taxon>
        <taxon>Vertebrata</taxon>
        <taxon>Euteleostomi</taxon>
        <taxon>Archelosauria</taxon>
        <taxon>Archosauria</taxon>
        <taxon>Dinosauria</taxon>
        <taxon>Saurischia</taxon>
        <taxon>Theropoda</taxon>
        <taxon>Coelurosauria</taxon>
        <taxon>Aves</taxon>
        <taxon>Neognathae</taxon>
        <taxon>Galloanserae</taxon>
        <taxon>Galliformes</taxon>
        <taxon>Phasianidae</taxon>
        <taxon>Phasianinae</taxon>
        <taxon>Gallus</taxon>
    </lineage>
</organism>
<dbReference type="PROSITE" id="PS00615">
    <property type="entry name" value="C_TYPE_LECTIN_1"/>
    <property type="match status" value="1"/>
</dbReference>
<dbReference type="InterPro" id="IPR051663">
    <property type="entry name" value="CLec_Tetranectin-domain"/>
</dbReference>
<feature type="chain" id="PRO_5036485847" evidence="9">
    <location>
        <begin position="25"/>
        <end position="215"/>
    </location>
</feature>
<evidence type="ECO:0000256" key="9">
    <source>
        <dbReference type="SAM" id="SignalP"/>
    </source>
</evidence>
<dbReference type="Proteomes" id="UP000000539">
    <property type="component" value="Chromosome 6"/>
</dbReference>
<keyword evidence="12" id="KW-1185">Reference proteome</keyword>
<evidence type="ECO:0000256" key="1">
    <source>
        <dbReference type="ARBA" id="ARBA00004613"/>
    </source>
</evidence>
<keyword evidence="4" id="KW-0430">Lectin</keyword>
<dbReference type="PANTHER" id="PTHR22799:SF1">
    <property type="entry name" value="C-TYPE LECTIN DOMAIN FAMILY 11 MEMBER A"/>
    <property type="match status" value="1"/>
</dbReference>
<dbReference type="PANTHER" id="PTHR22799">
    <property type="entry name" value="TETRANECTIN-RELATED"/>
    <property type="match status" value="1"/>
</dbReference>
<name>A0A8V0YBI8_CHICK</name>
<dbReference type="PROSITE" id="PS50041">
    <property type="entry name" value="C_TYPE_LECTIN_2"/>
    <property type="match status" value="1"/>
</dbReference>
<dbReference type="GO" id="GO:0005615">
    <property type="term" value="C:extracellular space"/>
    <property type="evidence" value="ECO:0000318"/>
    <property type="project" value="GO_Central"/>
</dbReference>
<dbReference type="GO" id="GO:0030246">
    <property type="term" value="F:carbohydrate binding"/>
    <property type="evidence" value="ECO:0007669"/>
    <property type="project" value="UniProtKB-KW"/>
</dbReference>
<reference evidence="11" key="2">
    <citation type="submission" date="2025-08" db="UniProtKB">
        <authorList>
            <consortium name="Ensembl"/>
        </authorList>
    </citation>
    <scope>IDENTIFICATION</scope>
    <source>
        <strain evidence="11">broiler</strain>
    </source>
</reference>
<dbReference type="Ensembl" id="ENSGALT00010026382.1">
    <property type="protein sequence ID" value="ENSGALP00010015006.1"/>
    <property type="gene ID" value="ENSGALG00010011009.1"/>
</dbReference>
<dbReference type="InterPro" id="IPR033990">
    <property type="entry name" value="Collectin_CTLD"/>
</dbReference>
<keyword evidence="8" id="KW-0325">Glycoprotein</keyword>
<feature type="signal peptide" evidence="9">
    <location>
        <begin position="1"/>
        <end position="24"/>
    </location>
</feature>
<evidence type="ECO:0000256" key="8">
    <source>
        <dbReference type="ARBA" id="ARBA00023180"/>
    </source>
</evidence>
<dbReference type="Pfam" id="PF00059">
    <property type="entry name" value="Lectin_C"/>
    <property type="match status" value="1"/>
</dbReference>
<dbReference type="CDD" id="cd03591">
    <property type="entry name" value="CLECT_collectin_like"/>
    <property type="match status" value="1"/>
</dbReference>
<dbReference type="FunCoup" id="A0A8V0YBI8">
    <property type="interactions" value="94"/>
</dbReference>
<evidence type="ECO:0000313" key="12">
    <source>
        <dbReference type="Proteomes" id="UP000000539"/>
    </source>
</evidence>
<dbReference type="AlphaFoldDB" id="A0A8V0YBI8"/>
<evidence type="ECO:0000259" key="10">
    <source>
        <dbReference type="PROSITE" id="PS50041"/>
    </source>
</evidence>
<feature type="domain" description="C-type lectin" evidence="10">
    <location>
        <begin position="122"/>
        <end position="214"/>
    </location>
</feature>
<dbReference type="InterPro" id="IPR001304">
    <property type="entry name" value="C-type_lectin-like"/>
</dbReference>
<dbReference type="SUPFAM" id="SSF56436">
    <property type="entry name" value="C-type lectin-like"/>
    <property type="match status" value="1"/>
</dbReference>
<sequence>MPSLQLFHQILGLMLLLLPCYAHGKPTQIFPVPGFKAERGISQAYLPGFPSVAGSEMDDAVLQLKDRISKLEGDWRKESMLVSVASGRCLVLYLQGKITKSGGKIFATSGKTADFHATVKMCQEAGGCIASPRNADENAAILHFVKQFNRYAYLGIKESLIPGTFQFLNGGELSYTNWYSHEPSGKGEEECVEMYTDGTWNDRRCNQNRLVVCQF</sequence>
<dbReference type="OrthoDB" id="10255512at2759"/>
<keyword evidence="5" id="KW-0106">Calcium</keyword>
<evidence type="ECO:0000313" key="11">
    <source>
        <dbReference type="Ensembl" id="ENSGALP00010015006.1"/>
    </source>
</evidence>
<evidence type="ECO:0000256" key="5">
    <source>
        <dbReference type="ARBA" id="ARBA00022837"/>
    </source>
</evidence>
<comment type="subcellular location">
    <subcellularLocation>
        <location evidence="1">Secreted</location>
    </subcellularLocation>
</comment>
<dbReference type="GO" id="GO:0005771">
    <property type="term" value="C:multivesicular body"/>
    <property type="evidence" value="ECO:0000318"/>
    <property type="project" value="GO_Central"/>
</dbReference>
<evidence type="ECO:0000256" key="2">
    <source>
        <dbReference type="ARBA" id="ARBA00022525"/>
    </source>
</evidence>
<keyword evidence="2" id="KW-0964">Secreted</keyword>
<gene>
    <name evidence="11" type="primary">SFTPA1</name>
</gene>